<organism evidence="1 2">
    <name type="scientific">Dreissena polymorpha</name>
    <name type="common">Zebra mussel</name>
    <name type="synonym">Mytilus polymorpha</name>
    <dbReference type="NCBI Taxonomy" id="45954"/>
    <lineage>
        <taxon>Eukaryota</taxon>
        <taxon>Metazoa</taxon>
        <taxon>Spiralia</taxon>
        <taxon>Lophotrochozoa</taxon>
        <taxon>Mollusca</taxon>
        <taxon>Bivalvia</taxon>
        <taxon>Autobranchia</taxon>
        <taxon>Heteroconchia</taxon>
        <taxon>Euheterodonta</taxon>
        <taxon>Imparidentia</taxon>
        <taxon>Neoheterodontei</taxon>
        <taxon>Myida</taxon>
        <taxon>Dreissenoidea</taxon>
        <taxon>Dreissenidae</taxon>
        <taxon>Dreissena</taxon>
    </lineage>
</organism>
<accession>A0A9D4KD00</accession>
<gene>
    <name evidence="1" type="ORF">DPMN_110615</name>
</gene>
<name>A0A9D4KD00_DREPO</name>
<proteinExistence type="predicted"/>
<comment type="caution">
    <text evidence="1">The sequence shown here is derived from an EMBL/GenBank/DDBJ whole genome shotgun (WGS) entry which is preliminary data.</text>
</comment>
<dbReference type="AlphaFoldDB" id="A0A9D4KD00"/>
<sequence>MQTSHYHNHNPSISICGRPISNLRFTDDIYLLAGTSSEFQELINIPLKSRRIRHGGCKDNLKIMGNSTINNQK</sequence>
<dbReference type="EMBL" id="JAIWYP010000004">
    <property type="protein sequence ID" value="KAH3837234.1"/>
    <property type="molecule type" value="Genomic_DNA"/>
</dbReference>
<reference evidence="1" key="1">
    <citation type="journal article" date="2019" name="bioRxiv">
        <title>The Genome of the Zebra Mussel, Dreissena polymorpha: A Resource for Invasive Species Research.</title>
        <authorList>
            <person name="McCartney M.A."/>
            <person name="Auch B."/>
            <person name="Kono T."/>
            <person name="Mallez S."/>
            <person name="Zhang Y."/>
            <person name="Obille A."/>
            <person name="Becker A."/>
            <person name="Abrahante J.E."/>
            <person name="Garbe J."/>
            <person name="Badalamenti J.P."/>
            <person name="Herman A."/>
            <person name="Mangelson H."/>
            <person name="Liachko I."/>
            <person name="Sullivan S."/>
            <person name="Sone E.D."/>
            <person name="Koren S."/>
            <person name="Silverstein K.A.T."/>
            <person name="Beckman K.B."/>
            <person name="Gohl D.M."/>
        </authorList>
    </citation>
    <scope>NUCLEOTIDE SEQUENCE</scope>
    <source>
        <strain evidence="1">Duluth1</strain>
        <tissue evidence="1">Whole animal</tissue>
    </source>
</reference>
<evidence type="ECO:0000313" key="1">
    <source>
        <dbReference type="EMBL" id="KAH3837234.1"/>
    </source>
</evidence>
<dbReference type="Proteomes" id="UP000828390">
    <property type="component" value="Unassembled WGS sequence"/>
</dbReference>
<evidence type="ECO:0000313" key="2">
    <source>
        <dbReference type="Proteomes" id="UP000828390"/>
    </source>
</evidence>
<protein>
    <submittedName>
        <fullName evidence="1">Uncharacterized protein</fullName>
    </submittedName>
</protein>
<reference evidence="1" key="2">
    <citation type="submission" date="2020-11" db="EMBL/GenBank/DDBJ databases">
        <authorList>
            <person name="McCartney M.A."/>
            <person name="Auch B."/>
            <person name="Kono T."/>
            <person name="Mallez S."/>
            <person name="Becker A."/>
            <person name="Gohl D.M."/>
            <person name="Silverstein K.A.T."/>
            <person name="Koren S."/>
            <person name="Bechman K.B."/>
            <person name="Herman A."/>
            <person name="Abrahante J.E."/>
            <person name="Garbe J."/>
        </authorList>
    </citation>
    <scope>NUCLEOTIDE SEQUENCE</scope>
    <source>
        <strain evidence="1">Duluth1</strain>
        <tissue evidence="1">Whole animal</tissue>
    </source>
</reference>
<keyword evidence="2" id="KW-1185">Reference proteome</keyword>